<feature type="domain" description="Histidine kinase" evidence="9">
    <location>
        <begin position="103"/>
        <end position="319"/>
    </location>
</feature>
<keyword evidence="5 11" id="KW-0418">Kinase</keyword>
<dbReference type="InterPro" id="IPR003661">
    <property type="entry name" value="HisK_dim/P_dom"/>
</dbReference>
<name>A0A318H1S0_9BURK</name>
<feature type="modified residue" description="4-aspartylphosphate" evidence="6">
    <location>
        <position position="398"/>
    </location>
</feature>
<evidence type="ECO:0000313" key="12">
    <source>
        <dbReference type="Proteomes" id="UP000247811"/>
    </source>
</evidence>
<evidence type="ECO:0000256" key="2">
    <source>
        <dbReference type="ARBA" id="ARBA00012438"/>
    </source>
</evidence>
<keyword evidence="8" id="KW-0812">Transmembrane</keyword>
<dbReference type="SUPFAM" id="SSF52172">
    <property type="entry name" value="CheY-like"/>
    <property type="match status" value="1"/>
</dbReference>
<dbReference type="Gene3D" id="3.40.50.2300">
    <property type="match status" value="1"/>
</dbReference>
<dbReference type="InterPro" id="IPR011006">
    <property type="entry name" value="CheY-like_superfamily"/>
</dbReference>
<dbReference type="OrthoDB" id="6114847at2"/>
<dbReference type="PROSITE" id="PS50109">
    <property type="entry name" value="HIS_KIN"/>
    <property type="match status" value="1"/>
</dbReference>
<evidence type="ECO:0000256" key="7">
    <source>
        <dbReference type="SAM" id="Coils"/>
    </source>
</evidence>
<dbReference type="CDD" id="cd00156">
    <property type="entry name" value="REC"/>
    <property type="match status" value="1"/>
</dbReference>
<dbReference type="Pfam" id="PF02518">
    <property type="entry name" value="HATPase_c"/>
    <property type="match status" value="1"/>
</dbReference>
<dbReference type="EC" id="2.7.13.3" evidence="2"/>
<dbReference type="InterPro" id="IPR036097">
    <property type="entry name" value="HisK_dim/P_sf"/>
</dbReference>
<dbReference type="RefSeq" id="WP_110400372.1">
    <property type="nucleotide sequence ID" value="NZ_QJJS01000006.1"/>
</dbReference>
<organism evidence="11 12">
    <name type="scientific">Sphaerotilus hippei</name>
    <dbReference type="NCBI Taxonomy" id="744406"/>
    <lineage>
        <taxon>Bacteria</taxon>
        <taxon>Pseudomonadati</taxon>
        <taxon>Pseudomonadota</taxon>
        <taxon>Betaproteobacteria</taxon>
        <taxon>Burkholderiales</taxon>
        <taxon>Sphaerotilaceae</taxon>
        <taxon>Sphaerotilus</taxon>
    </lineage>
</organism>
<dbReference type="EMBL" id="QJJS01000006">
    <property type="protein sequence ID" value="PXW96539.1"/>
    <property type="molecule type" value="Genomic_DNA"/>
</dbReference>
<keyword evidence="3 6" id="KW-0597">Phosphoprotein</keyword>
<feature type="coiled-coil region" evidence="7">
    <location>
        <begin position="55"/>
        <end position="93"/>
    </location>
</feature>
<dbReference type="PANTHER" id="PTHR43047:SF9">
    <property type="entry name" value="HISTIDINE KINASE"/>
    <property type="match status" value="1"/>
</dbReference>
<dbReference type="Pfam" id="PF00512">
    <property type="entry name" value="HisKA"/>
    <property type="match status" value="1"/>
</dbReference>
<dbReference type="CDD" id="cd00082">
    <property type="entry name" value="HisKA"/>
    <property type="match status" value="1"/>
</dbReference>
<dbReference type="GO" id="GO:0000155">
    <property type="term" value="F:phosphorelay sensor kinase activity"/>
    <property type="evidence" value="ECO:0007669"/>
    <property type="project" value="InterPro"/>
</dbReference>
<dbReference type="AlphaFoldDB" id="A0A318H1S0"/>
<dbReference type="FunFam" id="3.30.565.10:FF:000049">
    <property type="entry name" value="Two-component sensor histidine kinase"/>
    <property type="match status" value="1"/>
</dbReference>
<evidence type="ECO:0000256" key="8">
    <source>
        <dbReference type="SAM" id="Phobius"/>
    </source>
</evidence>
<evidence type="ECO:0000256" key="1">
    <source>
        <dbReference type="ARBA" id="ARBA00000085"/>
    </source>
</evidence>
<dbReference type="SMART" id="SM00388">
    <property type="entry name" value="HisKA"/>
    <property type="match status" value="1"/>
</dbReference>
<dbReference type="PRINTS" id="PR00344">
    <property type="entry name" value="BCTRLSENSOR"/>
</dbReference>
<gene>
    <name evidence="11" type="ORF">C7444_10657</name>
</gene>
<keyword evidence="4" id="KW-0808">Transferase</keyword>
<dbReference type="Gene3D" id="3.30.565.10">
    <property type="entry name" value="Histidine kinase-like ATPase, C-terminal domain"/>
    <property type="match status" value="1"/>
</dbReference>
<comment type="caution">
    <text evidence="11">The sequence shown here is derived from an EMBL/GenBank/DDBJ whole genome shotgun (WGS) entry which is preliminary data.</text>
</comment>
<keyword evidence="7" id="KW-0175">Coiled coil</keyword>
<dbReference type="Gene3D" id="1.10.287.130">
    <property type="match status" value="1"/>
</dbReference>
<proteinExistence type="predicted"/>
<dbReference type="PROSITE" id="PS50110">
    <property type="entry name" value="RESPONSE_REGULATORY"/>
    <property type="match status" value="1"/>
</dbReference>
<accession>A0A318H1S0</accession>
<dbReference type="GO" id="GO:0005886">
    <property type="term" value="C:plasma membrane"/>
    <property type="evidence" value="ECO:0007669"/>
    <property type="project" value="TreeGrafter"/>
</dbReference>
<dbReference type="SUPFAM" id="SSF47384">
    <property type="entry name" value="Homodimeric domain of signal transducing histidine kinase"/>
    <property type="match status" value="1"/>
</dbReference>
<comment type="catalytic activity">
    <reaction evidence="1">
        <text>ATP + protein L-histidine = ADP + protein N-phospho-L-histidine.</text>
        <dbReference type="EC" id="2.7.13.3"/>
    </reaction>
</comment>
<sequence length="476" mass="51846">MSSLPVAVVAEAPDAGLVGRLAPLVPDGLVELPLWWVVAGLVLLIGGVGSLVGWSLALQARCRRLEHRLARQREQARAAHASAEQAREVAEAALQARTQFFSAASHDLRQPLHALVLFADALRERCRDPDVLHLTGGITDAVRALDGLFDELLDLTWIDHGGVELHPQSFPFERVFERLRPHHEPVAFDKGLVFELRGGRHWLQADEQVLERILRNLVANAIRYTEDGGVLVTCRPRRGQFLIQVWDTGVGIAPQAQERIFDEFYQVSGEHRLASPHRKGLGLGLAIVKRLAGLMQADLQLCSRPGQGSVFSLTVPAGRPQEAPSPPPAQVRQQAMLTSTSLVDRCLVVVEDDEAVRAGLTLLLTGWGADVIGFPDLASVQAWVSQPCVRCPDLLIVDHGLPQQVTAPQVIRLLRERFQPDLPAIVITGEVPRPDGGGAAPAGHHLLRKPVAPNKLRAMIAAKLPRRPPEPARAGA</sequence>
<dbReference type="InterPro" id="IPR004358">
    <property type="entry name" value="Sig_transdc_His_kin-like_C"/>
</dbReference>
<feature type="transmembrane region" description="Helical" evidence="8">
    <location>
        <begin position="34"/>
        <end position="58"/>
    </location>
</feature>
<dbReference type="Pfam" id="PF00072">
    <property type="entry name" value="Response_reg"/>
    <property type="match status" value="1"/>
</dbReference>
<dbReference type="Proteomes" id="UP000247811">
    <property type="component" value="Unassembled WGS sequence"/>
</dbReference>
<keyword evidence="8" id="KW-0472">Membrane</keyword>
<dbReference type="SUPFAM" id="SSF55874">
    <property type="entry name" value="ATPase domain of HSP90 chaperone/DNA topoisomerase II/histidine kinase"/>
    <property type="match status" value="1"/>
</dbReference>
<evidence type="ECO:0000259" key="10">
    <source>
        <dbReference type="PROSITE" id="PS50110"/>
    </source>
</evidence>
<evidence type="ECO:0000256" key="4">
    <source>
        <dbReference type="ARBA" id="ARBA00022679"/>
    </source>
</evidence>
<dbReference type="PANTHER" id="PTHR43047">
    <property type="entry name" value="TWO-COMPONENT HISTIDINE PROTEIN KINASE"/>
    <property type="match status" value="1"/>
</dbReference>
<keyword evidence="8" id="KW-1133">Transmembrane helix</keyword>
<dbReference type="SMART" id="SM00448">
    <property type="entry name" value="REC"/>
    <property type="match status" value="1"/>
</dbReference>
<dbReference type="GO" id="GO:0009927">
    <property type="term" value="F:histidine phosphotransfer kinase activity"/>
    <property type="evidence" value="ECO:0007669"/>
    <property type="project" value="TreeGrafter"/>
</dbReference>
<reference evidence="11 12" key="1">
    <citation type="submission" date="2018-05" db="EMBL/GenBank/DDBJ databases">
        <title>Genomic Encyclopedia of Type Strains, Phase IV (KMG-IV): sequencing the most valuable type-strain genomes for metagenomic binning, comparative biology and taxonomic classification.</title>
        <authorList>
            <person name="Goeker M."/>
        </authorList>
    </citation>
    <scope>NUCLEOTIDE SEQUENCE [LARGE SCALE GENOMIC DNA]</scope>
    <source>
        <strain evidence="11 12">DSM 566</strain>
    </source>
</reference>
<dbReference type="InterPro" id="IPR005467">
    <property type="entry name" value="His_kinase_dom"/>
</dbReference>
<dbReference type="SMART" id="SM00387">
    <property type="entry name" value="HATPase_c"/>
    <property type="match status" value="1"/>
</dbReference>
<keyword evidence="12" id="KW-1185">Reference proteome</keyword>
<evidence type="ECO:0000259" key="9">
    <source>
        <dbReference type="PROSITE" id="PS50109"/>
    </source>
</evidence>
<evidence type="ECO:0000313" key="11">
    <source>
        <dbReference type="EMBL" id="PXW96539.1"/>
    </source>
</evidence>
<dbReference type="InterPro" id="IPR003594">
    <property type="entry name" value="HATPase_dom"/>
</dbReference>
<dbReference type="InterPro" id="IPR001789">
    <property type="entry name" value="Sig_transdc_resp-reg_receiver"/>
</dbReference>
<evidence type="ECO:0000256" key="5">
    <source>
        <dbReference type="ARBA" id="ARBA00022777"/>
    </source>
</evidence>
<feature type="domain" description="Response regulatory" evidence="10">
    <location>
        <begin position="346"/>
        <end position="464"/>
    </location>
</feature>
<evidence type="ECO:0000256" key="6">
    <source>
        <dbReference type="PROSITE-ProRule" id="PRU00169"/>
    </source>
</evidence>
<protein>
    <recommendedName>
        <fullName evidence="2">histidine kinase</fullName>
        <ecNumber evidence="2">2.7.13.3</ecNumber>
    </recommendedName>
</protein>
<dbReference type="InterPro" id="IPR036890">
    <property type="entry name" value="HATPase_C_sf"/>
</dbReference>
<evidence type="ECO:0000256" key="3">
    <source>
        <dbReference type="ARBA" id="ARBA00022553"/>
    </source>
</evidence>